<keyword evidence="3" id="KW-1185">Reference proteome</keyword>
<feature type="compositionally biased region" description="Acidic residues" evidence="1">
    <location>
        <begin position="866"/>
        <end position="886"/>
    </location>
</feature>
<accession>A0A2J6QUF4</accession>
<dbReference type="Proteomes" id="UP000235786">
    <property type="component" value="Unassembled WGS sequence"/>
</dbReference>
<name>A0A2J6QUF4_HYAVF</name>
<gene>
    <name evidence="2" type="ORF">L207DRAFT_573864</name>
</gene>
<sequence>MDISERDQYAIEYTKHSALLTGDTLVIIKYPNGQPAFDAYGFQLKDLHRVRSDKLLATGSKVFKEKLENEWLQHRAAKKAGVLNNLPAGIRYIIDLTPPEEGDDALQLTAELCCSEGIREWYTSQSRLGVARNLVAGRDESSVRRDPISQHSSPNKANVAYAWPNETYSELSTAVSSIINGETSGADYSGVIPDKPVALQVSFDLPNDEGGTSTKTIETDANFTGVKEVLSNAKFGPDSFREKVEEYCPIRHRAGIERLLQVVQDKEPRLDSATKVWTLAVLAKYFDCTKEATGYVATWIVAEPNCRFMEVLPEATFKIGMMLECHDLARAGFAILVSEEALRVGENKYFKDVDFKYKGRQQSKNLTRFGRVREDLDEDFLNIIQHAARSFSARIEKTLGDLLDGKWMETLPEFAKLLAFQDHLNELDESGPYSSHIKDQKLRAESLIGYLRHYVRGRIVYCLVDNMSYQQAKVGNDHRTAERWQSSEGREGPSYVHDVVYDSLSDFERMISRNFWEIMRGIEWTTNNGYSNRIRDNLADDNNVFYNRNIQLANKFGIDYVNMRDLENGTRDVNLAMRDTTLRRGVFVPGTFDQPAPAQSTIDEMTEKLSQLDADTRFDNPTLDDWYEAEDRVKSASEVRTRDWTLNYFAHETMAQETTYGVPRFSLYEFLQQIRRHIGTTCNTMLMRGENDWSVLCPTLLCLTEEEYKFLPLFAGGWNDGSGGVFEEEIPPAEKGPAGPGPAFHTGSTANSLASDLDFDGRSSTFDTATMDGVETSLGVEDGFSDNLDRRIVYSEDDFPMDHGSIPVNSHTRAEPITTAGGILGIGDAAGEGQNAATVDESGEAPPPTISKVSHIDMDDFFNTGGDDEDDFDMDDSESEGTVTED</sequence>
<dbReference type="AlphaFoldDB" id="A0A2J6QUF4"/>
<reference evidence="2 3" key="1">
    <citation type="submission" date="2016-04" db="EMBL/GenBank/DDBJ databases">
        <title>A degradative enzymes factory behind the ericoid mycorrhizal symbiosis.</title>
        <authorList>
            <consortium name="DOE Joint Genome Institute"/>
            <person name="Martino E."/>
            <person name="Morin E."/>
            <person name="Grelet G."/>
            <person name="Kuo A."/>
            <person name="Kohler A."/>
            <person name="Daghino S."/>
            <person name="Barry K."/>
            <person name="Choi C."/>
            <person name="Cichocki N."/>
            <person name="Clum A."/>
            <person name="Copeland A."/>
            <person name="Hainaut M."/>
            <person name="Haridas S."/>
            <person name="Labutti K."/>
            <person name="Lindquist E."/>
            <person name="Lipzen A."/>
            <person name="Khouja H.-R."/>
            <person name="Murat C."/>
            <person name="Ohm R."/>
            <person name="Olson A."/>
            <person name="Spatafora J."/>
            <person name="Veneault-Fourrey C."/>
            <person name="Henrissat B."/>
            <person name="Grigoriev I."/>
            <person name="Martin F."/>
            <person name="Perotto S."/>
        </authorList>
    </citation>
    <scope>NUCLEOTIDE SEQUENCE [LARGE SCALE GENOMIC DNA]</scope>
    <source>
        <strain evidence="2 3">F</strain>
    </source>
</reference>
<evidence type="ECO:0000256" key="1">
    <source>
        <dbReference type="SAM" id="MobiDB-lite"/>
    </source>
</evidence>
<dbReference type="OrthoDB" id="5371510at2759"/>
<proteinExistence type="predicted"/>
<feature type="region of interest" description="Disordered" evidence="1">
    <location>
        <begin position="822"/>
        <end position="886"/>
    </location>
</feature>
<organism evidence="2 3">
    <name type="scientific">Hyaloscypha variabilis (strain UAMH 11265 / GT02V1 / F)</name>
    <name type="common">Meliniomyces variabilis</name>
    <dbReference type="NCBI Taxonomy" id="1149755"/>
    <lineage>
        <taxon>Eukaryota</taxon>
        <taxon>Fungi</taxon>
        <taxon>Dikarya</taxon>
        <taxon>Ascomycota</taxon>
        <taxon>Pezizomycotina</taxon>
        <taxon>Leotiomycetes</taxon>
        <taxon>Helotiales</taxon>
        <taxon>Hyaloscyphaceae</taxon>
        <taxon>Hyaloscypha</taxon>
        <taxon>Hyaloscypha variabilis</taxon>
    </lineage>
</organism>
<evidence type="ECO:0000313" key="2">
    <source>
        <dbReference type="EMBL" id="PMD29899.1"/>
    </source>
</evidence>
<protein>
    <submittedName>
        <fullName evidence="2">Uncharacterized protein</fullName>
    </submittedName>
</protein>
<evidence type="ECO:0000313" key="3">
    <source>
        <dbReference type="Proteomes" id="UP000235786"/>
    </source>
</evidence>
<dbReference type="EMBL" id="KZ613970">
    <property type="protein sequence ID" value="PMD29899.1"/>
    <property type="molecule type" value="Genomic_DNA"/>
</dbReference>